<dbReference type="Proteomes" id="UP001367676">
    <property type="component" value="Unassembled WGS sequence"/>
</dbReference>
<evidence type="ECO:0000313" key="3">
    <source>
        <dbReference type="Proteomes" id="UP001367676"/>
    </source>
</evidence>
<organism evidence="2 3">
    <name type="scientific">Parthenolecanium corni</name>
    <dbReference type="NCBI Taxonomy" id="536013"/>
    <lineage>
        <taxon>Eukaryota</taxon>
        <taxon>Metazoa</taxon>
        <taxon>Ecdysozoa</taxon>
        <taxon>Arthropoda</taxon>
        <taxon>Hexapoda</taxon>
        <taxon>Insecta</taxon>
        <taxon>Pterygota</taxon>
        <taxon>Neoptera</taxon>
        <taxon>Paraneoptera</taxon>
        <taxon>Hemiptera</taxon>
        <taxon>Sternorrhyncha</taxon>
        <taxon>Coccoidea</taxon>
        <taxon>Coccidae</taxon>
        <taxon>Parthenolecanium</taxon>
    </lineage>
</organism>
<keyword evidence="3" id="KW-1185">Reference proteome</keyword>
<feature type="transmembrane region" description="Helical" evidence="1">
    <location>
        <begin position="228"/>
        <end position="248"/>
    </location>
</feature>
<evidence type="ECO:0000256" key="1">
    <source>
        <dbReference type="SAM" id="Phobius"/>
    </source>
</evidence>
<accession>A0AAN9TAM4</accession>
<dbReference type="AlphaFoldDB" id="A0AAN9TAM4"/>
<keyword evidence="1" id="KW-0812">Transmembrane</keyword>
<name>A0AAN9TAM4_9HEMI</name>
<proteinExistence type="predicted"/>
<reference evidence="2 3" key="1">
    <citation type="submission" date="2024-03" db="EMBL/GenBank/DDBJ databases">
        <title>Adaptation during the transition from Ophiocordyceps entomopathogen to insect associate is accompanied by gene loss and intensified selection.</title>
        <authorList>
            <person name="Ward C.M."/>
            <person name="Onetto C.A."/>
            <person name="Borneman A.R."/>
        </authorList>
    </citation>
    <scope>NUCLEOTIDE SEQUENCE [LARGE SCALE GENOMIC DNA]</scope>
    <source>
        <strain evidence="2">AWRI1</strain>
        <tissue evidence="2">Single Adult Female</tissue>
    </source>
</reference>
<sequence length="253" mass="27867">MQFEDFDCESIKCNCQLLQTVQNLVNKYRSLISTESSSQIGDHCENLSSHTSTVCDPVDSSALLKAPPSPEFALSEVSSRLSVHHNCHQQSRSSLTAANSSGSSNGIRGDCRSVDENYREELNLPCHSPAQLIHSPVRIVRIPNRMCPVHSRIDQYYLNGTGSALELNYDTISVTNCWQGVKFSSPSNNASACGSCSSMKMGPSASSASNSLFFSNARISFGKFFKPFWSFVSWTLIVMVCGSIVFFLSREFE</sequence>
<evidence type="ECO:0000313" key="2">
    <source>
        <dbReference type="EMBL" id="KAK7576760.1"/>
    </source>
</evidence>
<comment type="caution">
    <text evidence="2">The sequence shown here is derived from an EMBL/GenBank/DDBJ whole genome shotgun (WGS) entry which is preliminary data.</text>
</comment>
<gene>
    <name evidence="2" type="ORF">V9T40_013046</name>
</gene>
<protein>
    <submittedName>
        <fullName evidence="2">Uncharacterized protein</fullName>
    </submittedName>
</protein>
<keyword evidence="1" id="KW-1133">Transmembrane helix</keyword>
<keyword evidence="1" id="KW-0472">Membrane</keyword>
<dbReference type="EMBL" id="JBBCAQ010000036">
    <property type="protein sequence ID" value="KAK7576760.1"/>
    <property type="molecule type" value="Genomic_DNA"/>
</dbReference>